<accession>A0A9P6AZ36</accession>
<organism evidence="1 2">
    <name type="scientific">Hydnum rufescens UP504</name>
    <dbReference type="NCBI Taxonomy" id="1448309"/>
    <lineage>
        <taxon>Eukaryota</taxon>
        <taxon>Fungi</taxon>
        <taxon>Dikarya</taxon>
        <taxon>Basidiomycota</taxon>
        <taxon>Agaricomycotina</taxon>
        <taxon>Agaricomycetes</taxon>
        <taxon>Cantharellales</taxon>
        <taxon>Hydnaceae</taxon>
        <taxon>Hydnum</taxon>
    </lineage>
</organism>
<dbReference type="AlphaFoldDB" id="A0A9P6AZ36"/>
<dbReference type="EMBL" id="MU128958">
    <property type="protein sequence ID" value="KAF9514661.1"/>
    <property type="molecule type" value="Genomic_DNA"/>
</dbReference>
<reference evidence="1" key="1">
    <citation type="journal article" date="2020" name="Nat. Commun.">
        <title>Large-scale genome sequencing of mycorrhizal fungi provides insights into the early evolution of symbiotic traits.</title>
        <authorList>
            <person name="Miyauchi S."/>
            <person name="Kiss E."/>
            <person name="Kuo A."/>
            <person name="Drula E."/>
            <person name="Kohler A."/>
            <person name="Sanchez-Garcia M."/>
            <person name="Morin E."/>
            <person name="Andreopoulos B."/>
            <person name="Barry K.W."/>
            <person name="Bonito G."/>
            <person name="Buee M."/>
            <person name="Carver A."/>
            <person name="Chen C."/>
            <person name="Cichocki N."/>
            <person name="Clum A."/>
            <person name="Culley D."/>
            <person name="Crous P.W."/>
            <person name="Fauchery L."/>
            <person name="Girlanda M."/>
            <person name="Hayes R.D."/>
            <person name="Keri Z."/>
            <person name="LaButti K."/>
            <person name="Lipzen A."/>
            <person name="Lombard V."/>
            <person name="Magnuson J."/>
            <person name="Maillard F."/>
            <person name="Murat C."/>
            <person name="Nolan M."/>
            <person name="Ohm R.A."/>
            <person name="Pangilinan J."/>
            <person name="Pereira M.F."/>
            <person name="Perotto S."/>
            <person name="Peter M."/>
            <person name="Pfister S."/>
            <person name="Riley R."/>
            <person name="Sitrit Y."/>
            <person name="Stielow J.B."/>
            <person name="Szollosi G."/>
            <person name="Zifcakova L."/>
            <person name="Stursova M."/>
            <person name="Spatafora J.W."/>
            <person name="Tedersoo L."/>
            <person name="Vaario L.M."/>
            <person name="Yamada A."/>
            <person name="Yan M."/>
            <person name="Wang P."/>
            <person name="Xu J."/>
            <person name="Bruns T."/>
            <person name="Baldrian P."/>
            <person name="Vilgalys R."/>
            <person name="Dunand C."/>
            <person name="Henrissat B."/>
            <person name="Grigoriev I.V."/>
            <person name="Hibbett D."/>
            <person name="Nagy L.G."/>
            <person name="Martin F.M."/>
        </authorList>
    </citation>
    <scope>NUCLEOTIDE SEQUENCE</scope>
    <source>
        <strain evidence="1">UP504</strain>
    </source>
</reference>
<protein>
    <submittedName>
        <fullName evidence="1">Uncharacterized protein</fullName>
    </submittedName>
</protein>
<sequence>MDKNPRASVLHQLDTLILSNGRSTFASTRSPSSISDVCSPTAAAIMVPTTELSVAQKSLASRARTSASFGKKKTVGPSSHRDLSNSNTEELYWICLFIPAARLVISEWCTSTGIAKTVTVTPKIRVFREGSETQHRRHMPLRPLPKHLVVVEAGYRGLELQDHPELEYIRSEPPSPSEVRAAKNDNPHLDSMAQTLDVPLSLPLRVCLSRPQIVVVYCIPRIYISNFQHPQFRKH</sequence>
<comment type="caution">
    <text evidence="1">The sequence shown here is derived from an EMBL/GenBank/DDBJ whole genome shotgun (WGS) entry which is preliminary data.</text>
</comment>
<proteinExistence type="predicted"/>
<keyword evidence="2" id="KW-1185">Reference proteome</keyword>
<evidence type="ECO:0000313" key="2">
    <source>
        <dbReference type="Proteomes" id="UP000886523"/>
    </source>
</evidence>
<evidence type="ECO:0000313" key="1">
    <source>
        <dbReference type="EMBL" id="KAF9514661.1"/>
    </source>
</evidence>
<gene>
    <name evidence="1" type="ORF">BS47DRAFT_1392256</name>
</gene>
<dbReference type="Proteomes" id="UP000886523">
    <property type="component" value="Unassembled WGS sequence"/>
</dbReference>
<name>A0A9P6AZ36_9AGAM</name>